<dbReference type="GeneID" id="25569239"/>
<dbReference type="RefSeq" id="XP_013752857.1">
    <property type="nucleotide sequence ID" value="XM_013897403.1"/>
</dbReference>
<sequence>MSKLTWQSAHLGPHSDIVFHPTGEAVVSAGSDGFVRVFAPPTAAAATVEKESKNSDITALAMSPDGSLVATGATDKKVTIWSWPEIKFQSFAARFTASISALAFSPCGLFLAVAAAESTVKIVPVGDMSSANCLRNHAGPVRALAWSPDSKLLATVADDGAVQVWDVEAKSVVTSMDLLPATNSSSHGSKEEQAASPATLGRGGIAFSPDGTLLAVSGESSLRLYHTATWTLAKTLDRAHKDSLVSFVRFSPNGLYLLSASYSPAGNSTSVAVWDVNLGEAIDVRAIEKGKAVIGAQWSPVDATVALINETGERTLWLDPVPSHLPHPVTRPGSGAGKSAAAAPAVAPAAMADSGLADFSTVSDTAVIARPAEISAELEKNTVAVGSRLRRKVVLDDSESGDDDDDDDAAGSGDGESGRSLRDRAPAQTSSVLSKLFAMTEGGDSSSSDDEDEAQAQAGAGTLAGEASGRMAMDVVPSSTTSAVVTVPHQAAIQPGSTPEDEKRRFLCYNFTGWIVARNEGTYNDIQIDFADTTKHKRIRVTDHHFFRLGTLNELGAFFASRADAAGDIPAVLSYRPFSSWTTDSEWFVQLPAGEDPVAIGIGHKWAAAATSANLLRIFSYAGLPLGVLALAGAPIAVAGAGDALAVVYAAASGSLRYTVYSVETASATDGGDLPLSPGSTLTWIGFSDIGELVTTDSAGVIRARTSAWGSAWLPIGSLVVAPAADDESVGKGKSKSKSRRRKRKSVSFGPVAADSLWMVGILESAAMVVRCKGAAEYPPTLPPPLLERRELKMPVVAASGAVGLESARLLAETTLVAVSDLLASPRAGYLGLSVVELEARAANRTADVDKNTLRLFRQELLAGHRLRALDLFTRLRERTAANMALALAQKHNMPALADRMAVALTTKFAPKPAAAPRFAPQRATFQKPKPRKRASSAADPNLSPIKALKTINGARGAAASGDGDDDDDDDGPTQGYRPPLTPAH</sequence>
<dbReference type="InterPro" id="IPR057646">
    <property type="entry name" value="WD40_WDHD1_1st"/>
</dbReference>
<dbReference type="Pfam" id="PF12341">
    <property type="entry name" value="Mcl1_mid"/>
    <property type="match status" value="1"/>
</dbReference>
<dbReference type="GO" id="GO:0043596">
    <property type="term" value="C:nuclear replication fork"/>
    <property type="evidence" value="ECO:0007669"/>
    <property type="project" value="TreeGrafter"/>
</dbReference>
<dbReference type="OrthoDB" id="427368at2759"/>
<dbReference type="EMBL" id="GL349504">
    <property type="protein sequence ID" value="KNC55775.1"/>
    <property type="molecule type" value="Genomic_DNA"/>
</dbReference>
<feature type="domain" description="WDHD1/CFT4 second beta-propeller" evidence="5">
    <location>
        <begin position="492"/>
        <end position="796"/>
    </location>
</feature>
<name>A0A0L0DU41_THETB</name>
<proteinExistence type="predicted"/>
<dbReference type="OMA" id="RYAHTNG"/>
<dbReference type="InterPro" id="IPR015943">
    <property type="entry name" value="WD40/YVTN_repeat-like_dom_sf"/>
</dbReference>
<feature type="domain" description="WDHD1 first WD40" evidence="6">
    <location>
        <begin position="8"/>
        <end position="313"/>
    </location>
</feature>
<dbReference type="Pfam" id="PF24817">
    <property type="entry name" value="WD40_WDHD1_1st"/>
    <property type="match status" value="1"/>
</dbReference>
<dbReference type="Gene3D" id="2.130.10.10">
    <property type="entry name" value="YVTN repeat-like/Quinoprotein amine dehydrogenase"/>
    <property type="match status" value="2"/>
</dbReference>
<feature type="compositionally biased region" description="Basic and acidic residues" evidence="4">
    <location>
        <begin position="416"/>
        <end position="425"/>
    </location>
</feature>
<evidence type="ECO:0000259" key="5">
    <source>
        <dbReference type="Pfam" id="PF12341"/>
    </source>
</evidence>
<evidence type="ECO:0000259" key="6">
    <source>
        <dbReference type="Pfam" id="PF24817"/>
    </source>
</evidence>
<evidence type="ECO:0000313" key="7">
    <source>
        <dbReference type="EMBL" id="KNC55775.1"/>
    </source>
</evidence>
<dbReference type="GO" id="GO:0006261">
    <property type="term" value="P:DNA-templated DNA replication"/>
    <property type="evidence" value="ECO:0007669"/>
    <property type="project" value="TreeGrafter"/>
</dbReference>
<feature type="compositionally biased region" description="Acidic residues" evidence="4">
    <location>
        <begin position="963"/>
        <end position="972"/>
    </location>
</feature>
<feature type="repeat" description="WD" evidence="3">
    <location>
        <begin position="50"/>
        <end position="82"/>
    </location>
</feature>
<dbReference type="GO" id="GO:0003682">
    <property type="term" value="F:chromatin binding"/>
    <property type="evidence" value="ECO:0007669"/>
    <property type="project" value="TreeGrafter"/>
</dbReference>
<evidence type="ECO:0000256" key="1">
    <source>
        <dbReference type="ARBA" id="ARBA00022574"/>
    </source>
</evidence>
<dbReference type="GO" id="GO:0006281">
    <property type="term" value="P:DNA repair"/>
    <property type="evidence" value="ECO:0007669"/>
    <property type="project" value="TreeGrafter"/>
</dbReference>
<keyword evidence="2" id="KW-0677">Repeat</keyword>
<feature type="compositionally biased region" description="Acidic residues" evidence="4">
    <location>
        <begin position="396"/>
        <end position="409"/>
    </location>
</feature>
<keyword evidence="1 3" id="KW-0853">WD repeat</keyword>
<evidence type="ECO:0000256" key="2">
    <source>
        <dbReference type="ARBA" id="ARBA00022737"/>
    </source>
</evidence>
<dbReference type="InterPro" id="IPR001680">
    <property type="entry name" value="WD40_rpt"/>
</dbReference>
<feature type="repeat" description="WD" evidence="3">
    <location>
        <begin position="134"/>
        <end position="175"/>
    </location>
</feature>
<accession>A0A0L0DU41</accession>
<dbReference type="eggNOG" id="KOG1274">
    <property type="taxonomic scope" value="Eukaryota"/>
</dbReference>
<dbReference type="PROSITE" id="PS50294">
    <property type="entry name" value="WD_REPEATS_REGION"/>
    <property type="match status" value="2"/>
</dbReference>
<dbReference type="SUPFAM" id="SSF50978">
    <property type="entry name" value="WD40 repeat-like"/>
    <property type="match status" value="1"/>
</dbReference>
<evidence type="ECO:0000256" key="3">
    <source>
        <dbReference type="PROSITE-ProRule" id="PRU00221"/>
    </source>
</evidence>
<dbReference type="SMART" id="SM00320">
    <property type="entry name" value="WD40"/>
    <property type="match status" value="6"/>
</dbReference>
<protein>
    <submittedName>
        <fullName evidence="7">Transducin/WD-40 repeat family protein</fullName>
    </submittedName>
</protein>
<dbReference type="PROSITE" id="PS50082">
    <property type="entry name" value="WD_REPEATS_2"/>
    <property type="match status" value="2"/>
</dbReference>
<dbReference type="PROSITE" id="PS00678">
    <property type="entry name" value="WD_REPEATS_1"/>
    <property type="match status" value="1"/>
</dbReference>
<dbReference type="STRING" id="461836.A0A0L0DU41"/>
<feature type="region of interest" description="Disordered" evidence="4">
    <location>
        <begin position="914"/>
        <end position="985"/>
    </location>
</feature>
<feature type="region of interest" description="Disordered" evidence="4">
    <location>
        <begin position="395"/>
        <end position="428"/>
    </location>
</feature>
<dbReference type="InterPro" id="IPR019775">
    <property type="entry name" value="WD40_repeat_CS"/>
</dbReference>
<evidence type="ECO:0000256" key="4">
    <source>
        <dbReference type="SAM" id="MobiDB-lite"/>
    </source>
</evidence>
<organism evidence="7 8">
    <name type="scientific">Thecamonas trahens ATCC 50062</name>
    <dbReference type="NCBI Taxonomy" id="461836"/>
    <lineage>
        <taxon>Eukaryota</taxon>
        <taxon>Apusozoa</taxon>
        <taxon>Apusomonadida</taxon>
        <taxon>Apusomonadidae</taxon>
        <taxon>Thecamonas</taxon>
    </lineage>
</organism>
<dbReference type="Proteomes" id="UP000054408">
    <property type="component" value="Unassembled WGS sequence"/>
</dbReference>
<evidence type="ECO:0000313" key="8">
    <source>
        <dbReference type="Proteomes" id="UP000054408"/>
    </source>
</evidence>
<dbReference type="GO" id="GO:0000278">
    <property type="term" value="P:mitotic cell cycle"/>
    <property type="evidence" value="ECO:0007669"/>
    <property type="project" value="TreeGrafter"/>
</dbReference>
<keyword evidence="8" id="KW-1185">Reference proteome</keyword>
<gene>
    <name evidence="7" type="ORF">AMSG_11206</name>
</gene>
<dbReference type="PANTHER" id="PTHR19932">
    <property type="entry name" value="WD REPEAT AND HMG-BOX DNA BINDING PROTEIN"/>
    <property type="match status" value="1"/>
</dbReference>
<dbReference type="InterPro" id="IPR022100">
    <property type="entry name" value="WDHD1/CFT4_beta-prop_2nd"/>
</dbReference>
<dbReference type="AlphaFoldDB" id="A0A0L0DU41"/>
<reference evidence="7 8" key="1">
    <citation type="submission" date="2010-05" db="EMBL/GenBank/DDBJ databases">
        <title>The Genome Sequence of Thecamonas trahens ATCC 50062.</title>
        <authorList>
            <consortium name="The Broad Institute Genome Sequencing Platform"/>
            <person name="Russ C."/>
            <person name="Cuomo C."/>
            <person name="Shea T."/>
            <person name="Young S.K."/>
            <person name="Zeng Q."/>
            <person name="Koehrsen M."/>
            <person name="Haas B."/>
            <person name="Borodovsky M."/>
            <person name="Guigo R."/>
            <person name="Alvarado L."/>
            <person name="Berlin A."/>
            <person name="Bochicchio J."/>
            <person name="Borenstein D."/>
            <person name="Chapman S."/>
            <person name="Chen Z."/>
            <person name="Freedman E."/>
            <person name="Gellesch M."/>
            <person name="Goldberg J."/>
            <person name="Griggs A."/>
            <person name="Gujja S."/>
            <person name="Heilman E."/>
            <person name="Heiman D."/>
            <person name="Hepburn T."/>
            <person name="Howarth C."/>
            <person name="Jen D."/>
            <person name="Larson L."/>
            <person name="Mehta T."/>
            <person name="Park D."/>
            <person name="Pearson M."/>
            <person name="Roberts A."/>
            <person name="Saif S."/>
            <person name="Shenoy N."/>
            <person name="Sisk P."/>
            <person name="Stolte C."/>
            <person name="Sykes S."/>
            <person name="Thomson T."/>
            <person name="Walk T."/>
            <person name="White J."/>
            <person name="Yandava C."/>
            <person name="Burger G."/>
            <person name="Gray M.W."/>
            <person name="Holland P.W.H."/>
            <person name="King N."/>
            <person name="Lang F.B.F."/>
            <person name="Roger A.J."/>
            <person name="Ruiz-Trillo I."/>
            <person name="Lander E."/>
            <person name="Nusbaum C."/>
        </authorList>
    </citation>
    <scope>NUCLEOTIDE SEQUENCE [LARGE SCALE GENOMIC DNA]</scope>
    <source>
        <strain evidence="7 8">ATCC 50062</strain>
    </source>
</reference>
<feature type="compositionally biased region" description="Low complexity" evidence="4">
    <location>
        <begin position="914"/>
        <end position="924"/>
    </location>
</feature>
<dbReference type="InterPro" id="IPR036322">
    <property type="entry name" value="WD40_repeat_dom_sf"/>
</dbReference>
<dbReference type="PANTHER" id="PTHR19932:SF10">
    <property type="entry name" value="WD REPEAT AND HMG-BOX DNA-BINDING PROTEIN 1"/>
    <property type="match status" value="1"/>
</dbReference>